<comment type="caution">
    <text evidence="1">The sequence shown here is derived from an EMBL/GenBank/DDBJ whole genome shotgun (WGS) entry which is preliminary data.</text>
</comment>
<dbReference type="AlphaFoldDB" id="A0AAD3XJ08"/>
<name>A0AAD3XJ08_NEPGR</name>
<proteinExistence type="predicted"/>
<gene>
    <name evidence="1" type="ORF">Nepgr_008227</name>
</gene>
<protein>
    <submittedName>
        <fullName evidence="1">Uncharacterized protein</fullName>
    </submittedName>
</protein>
<evidence type="ECO:0000313" key="2">
    <source>
        <dbReference type="Proteomes" id="UP001279734"/>
    </source>
</evidence>
<dbReference type="Proteomes" id="UP001279734">
    <property type="component" value="Unassembled WGS sequence"/>
</dbReference>
<dbReference type="EMBL" id="BSYO01000006">
    <property type="protein sequence ID" value="GMH06387.1"/>
    <property type="molecule type" value="Genomic_DNA"/>
</dbReference>
<reference evidence="1" key="1">
    <citation type="submission" date="2023-05" db="EMBL/GenBank/DDBJ databases">
        <title>Nepenthes gracilis genome sequencing.</title>
        <authorList>
            <person name="Fukushima K."/>
        </authorList>
    </citation>
    <scope>NUCLEOTIDE SEQUENCE</scope>
    <source>
        <strain evidence="1">SING2019-196</strain>
    </source>
</reference>
<sequence>MTWAGTILQWSKEWHGDPFSTKGCSLRAHLLTRIWTTDLACRGYIMLWVSWWHHAHVHRQWLHQHGLL</sequence>
<evidence type="ECO:0000313" key="1">
    <source>
        <dbReference type="EMBL" id="GMH06387.1"/>
    </source>
</evidence>
<keyword evidence="2" id="KW-1185">Reference proteome</keyword>
<organism evidence="1 2">
    <name type="scientific">Nepenthes gracilis</name>
    <name type="common">Slender pitcher plant</name>
    <dbReference type="NCBI Taxonomy" id="150966"/>
    <lineage>
        <taxon>Eukaryota</taxon>
        <taxon>Viridiplantae</taxon>
        <taxon>Streptophyta</taxon>
        <taxon>Embryophyta</taxon>
        <taxon>Tracheophyta</taxon>
        <taxon>Spermatophyta</taxon>
        <taxon>Magnoliopsida</taxon>
        <taxon>eudicotyledons</taxon>
        <taxon>Gunneridae</taxon>
        <taxon>Pentapetalae</taxon>
        <taxon>Caryophyllales</taxon>
        <taxon>Nepenthaceae</taxon>
        <taxon>Nepenthes</taxon>
    </lineage>
</organism>
<accession>A0AAD3XJ08</accession>